<dbReference type="InterPro" id="IPR050487">
    <property type="entry name" value="FtsQ_DivIB"/>
</dbReference>
<dbReference type="GO" id="GO:0043093">
    <property type="term" value="P:FtsZ-dependent cytokinesis"/>
    <property type="evidence" value="ECO:0007669"/>
    <property type="project" value="UniProtKB-UniRule"/>
</dbReference>
<comment type="similarity">
    <text evidence="6">Belongs to the FtsQ/DivIB family. DivIB subfamily.</text>
</comment>
<comment type="subcellular location">
    <subcellularLocation>
        <location evidence="6">Cell membrane</location>
        <topology evidence="6">Single-pass type II membrane protein</topology>
    </subcellularLocation>
    <text evidence="6">Localizes to the division septum.</text>
</comment>
<dbReference type="GO" id="GO:0005886">
    <property type="term" value="C:plasma membrane"/>
    <property type="evidence" value="ECO:0007669"/>
    <property type="project" value="UniProtKB-SubCell"/>
</dbReference>
<feature type="domain" description="POTRA" evidence="9">
    <location>
        <begin position="65"/>
        <end position="136"/>
    </location>
</feature>
<dbReference type="PANTHER" id="PTHR37820:SF1">
    <property type="entry name" value="CELL DIVISION PROTEIN FTSQ"/>
    <property type="match status" value="1"/>
</dbReference>
<keyword evidence="2 6" id="KW-0132">Cell division</keyword>
<dbReference type="RefSeq" id="WP_054676377.1">
    <property type="nucleotide sequence ID" value="NZ_AYYO01000003.1"/>
</dbReference>
<dbReference type="PANTHER" id="PTHR37820">
    <property type="entry name" value="CELL DIVISION PROTEIN DIVIB"/>
    <property type="match status" value="1"/>
</dbReference>
<accession>A0A0R1ZNF5</accession>
<evidence type="ECO:0000256" key="2">
    <source>
        <dbReference type="ARBA" id="ARBA00022618"/>
    </source>
</evidence>
<keyword evidence="6" id="KW-0472">Membrane</keyword>
<dbReference type="AlphaFoldDB" id="A0A0R1ZNF5"/>
<keyword evidence="11" id="KW-1185">Reference proteome</keyword>
<reference evidence="10 11" key="1">
    <citation type="journal article" date="2015" name="Genome Announc.">
        <title>Expanding the biotechnology potential of lactobacilli through comparative genomics of 213 strains and associated genera.</title>
        <authorList>
            <person name="Sun Z."/>
            <person name="Harris H.M."/>
            <person name="McCann A."/>
            <person name="Guo C."/>
            <person name="Argimon S."/>
            <person name="Zhang W."/>
            <person name="Yang X."/>
            <person name="Jeffery I.B."/>
            <person name="Cooney J.C."/>
            <person name="Kagawa T.F."/>
            <person name="Liu W."/>
            <person name="Song Y."/>
            <person name="Salvetti E."/>
            <person name="Wrobel A."/>
            <person name="Rasinkangas P."/>
            <person name="Parkhill J."/>
            <person name="Rea M.C."/>
            <person name="O'Sullivan O."/>
            <person name="Ritari J."/>
            <person name="Douillard F.P."/>
            <person name="Paul Ross R."/>
            <person name="Yang R."/>
            <person name="Briner A.E."/>
            <person name="Felis G.E."/>
            <person name="de Vos W.M."/>
            <person name="Barrangou R."/>
            <person name="Klaenhammer T.R."/>
            <person name="Caufield P.W."/>
            <person name="Cui Y."/>
            <person name="Zhang H."/>
            <person name="O'Toole P.W."/>
        </authorList>
    </citation>
    <scope>NUCLEOTIDE SEQUENCE [LARGE SCALE GENOMIC DNA]</scope>
    <source>
        <strain evidence="10 11">DSM 20505</strain>
    </source>
</reference>
<evidence type="ECO:0000256" key="7">
    <source>
        <dbReference type="SAM" id="MobiDB-lite"/>
    </source>
</evidence>
<comment type="function">
    <text evidence="6">Cell division protein that may be involved in stabilizing or promoting the assembly of the division complex.</text>
</comment>
<dbReference type="Gene3D" id="3.40.50.10960">
    <property type="match status" value="1"/>
</dbReference>
<feature type="transmembrane region" description="Helical" evidence="6">
    <location>
        <begin position="43"/>
        <end position="61"/>
    </location>
</feature>
<sequence length="263" mass="28555">MTTTDKERSGARPGVRPQYVHEPLPKPLPNVQHIRHRRNVRNLVIITVPLLLIAAASGYMASPWSKVADITVKGTSVVANQDVIDATKMSKRTYIPQVLLHHADFADQVERKVPALKSVRVNVAGAQNVTVRVSEYATVGYITQNGANHAVLSNGAVLKKSSAQPEQGLPLFSGFDNDLKNIIQVVAKIPAAIRQDISEVDATRGNGNPYQVTLVMNDGNTIVADSRTLAKKIKYYPSIKGQVKGKGTVDLEVGAYFVPKSTK</sequence>
<dbReference type="GO" id="GO:0032153">
    <property type="term" value="C:cell division site"/>
    <property type="evidence" value="ECO:0007669"/>
    <property type="project" value="UniProtKB-UniRule"/>
</dbReference>
<dbReference type="STRING" id="1291052.FC18_GL002094"/>
<dbReference type="InterPro" id="IPR013685">
    <property type="entry name" value="POTRA_FtsQ_type"/>
</dbReference>
<evidence type="ECO:0000313" key="11">
    <source>
        <dbReference type="Proteomes" id="UP000051679"/>
    </source>
</evidence>
<gene>
    <name evidence="6" type="primary">divIB</name>
    <name evidence="10" type="ORF">FC18_GL002094</name>
</gene>
<evidence type="ECO:0000313" key="10">
    <source>
        <dbReference type="EMBL" id="KRM56608.1"/>
    </source>
</evidence>
<dbReference type="PATRIC" id="fig|1291052.5.peg.2155"/>
<proteinExistence type="inferred from homology"/>
<evidence type="ECO:0000256" key="6">
    <source>
        <dbReference type="HAMAP-Rule" id="MF_00912"/>
    </source>
</evidence>
<keyword evidence="5 6" id="KW-0131">Cell cycle</keyword>
<evidence type="ECO:0000256" key="4">
    <source>
        <dbReference type="ARBA" id="ARBA00022989"/>
    </source>
</evidence>
<name>A0A0R1ZNF5_9LACO</name>
<dbReference type="HAMAP" id="MF_00912">
    <property type="entry name" value="DivIB"/>
    <property type="match status" value="1"/>
</dbReference>
<dbReference type="InterPro" id="IPR005548">
    <property type="entry name" value="Cell_div_FtsQ/DivIB_C"/>
</dbReference>
<keyword evidence="1 6" id="KW-1003">Cell membrane</keyword>
<evidence type="ECO:0000256" key="5">
    <source>
        <dbReference type="ARBA" id="ARBA00023306"/>
    </source>
</evidence>
<organism evidence="10 11">
    <name type="scientific">Lacticaseibacillus sharpeae JCM 1186 = DSM 20505</name>
    <dbReference type="NCBI Taxonomy" id="1291052"/>
    <lineage>
        <taxon>Bacteria</taxon>
        <taxon>Bacillati</taxon>
        <taxon>Bacillota</taxon>
        <taxon>Bacilli</taxon>
        <taxon>Lactobacillales</taxon>
        <taxon>Lactobacillaceae</taxon>
        <taxon>Lacticaseibacillus</taxon>
    </lineage>
</organism>
<dbReference type="Pfam" id="PF03799">
    <property type="entry name" value="FtsQ_DivIB_C"/>
    <property type="match status" value="1"/>
</dbReference>
<dbReference type="Pfam" id="PF08478">
    <property type="entry name" value="POTRA_1"/>
    <property type="match status" value="1"/>
</dbReference>
<evidence type="ECO:0000256" key="3">
    <source>
        <dbReference type="ARBA" id="ARBA00022692"/>
    </source>
</evidence>
<evidence type="ECO:0000259" key="8">
    <source>
        <dbReference type="Pfam" id="PF03799"/>
    </source>
</evidence>
<dbReference type="EMBL" id="AYYO01000003">
    <property type="protein sequence ID" value="KRM56608.1"/>
    <property type="molecule type" value="Genomic_DNA"/>
</dbReference>
<dbReference type="OrthoDB" id="1819027at2"/>
<evidence type="ECO:0000256" key="1">
    <source>
        <dbReference type="ARBA" id="ARBA00022475"/>
    </source>
</evidence>
<protein>
    <recommendedName>
        <fullName evidence="6">Cell division protein DivIB</fullName>
    </recommendedName>
</protein>
<keyword evidence="3 6" id="KW-0812">Transmembrane</keyword>
<keyword evidence="4 6" id="KW-1133">Transmembrane helix</keyword>
<dbReference type="InterPro" id="IPR026580">
    <property type="entry name" value="DivIB"/>
</dbReference>
<dbReference type="Proteomes" id="UP000051679">
    <property type="component" value="Unassembled WGS sequence"/>
</dbReference>
<feature type="region of interest" description="Disordered" evidence="7">
    <location>
        <begin position="1"/>
        <end position="27"/>
    </location>
</feature>
<feature type="domain" description="Cell division protein FtsQ/DivIB C-terminal" evidence="8">
    <location>
        <begin position="141"/>
        <end position="251"/>
    </location>
</feature>
<feature type="compositionally biased region" description="Basic and acidic residues" evidence="7">
    <location>
        <begin position="1"/>
        <end position="10"/>
    </location>
</feature>
<evidence type="ECO:0000259" key="9">
    <source>
        <dbReference type="Pfam" id="PF08478"/>
    </source>
</evidence>
<comment type="caution">
    <text evidence="10">The sequence shown here is derived from an EMBL/GenBank/DDBJ whole genome shotgun (WGS) entry which is preliminary data.</text>
</comment>